<evidence type="ECO:0000313" key="1">
    <source>
        <dbReference type="EMBL" id="MFG6417226.1"/>
    </source>
</evidence>
<comment type="caution">
    <text evidence="1">The sequence shown here is derived from an EMBL/GenBank/DDBJ whole genome shotgun (WGS) entry which is preliminary data.</text>
</comment>
<proteinExistence type="predicted"/>
<sequence>MTIAYCWLDMSLSRERITAVSDSRISRQTAGGAWVPMQEETIKLFRVPVKCYGQEGFDLNTGAWKDPYFETELGLAFAGDCVEALCIANAFMRGVSQLVATGTTRPRPEPIKLYQMLEAAGNHWLSTYKKPTDASVHFLLFGYSPVDSKPWAGRLIWPERPAPGGNQFENPLFDASIFVIGAHTVPTAGPFAEKLRRLIQNQAGKKMNVAELQMAGFEPDLERVRLLHADSMTLEQDVVNLLVAAAEVTIGGTMQKLEVFPEANGRAVVSFCRDDVDLSHDFDEAADGLIYVSSAQRMGWAARPTPSDDSFV</sequence>
<name>A0ABW7EYJ2_9BURK</name>
<dbReference type="Proteomes" id="UP001606300">
    <property type="component" value="Unassembled WGS sequence"/>
</dbReference>
<evidence type="ECO:0000313" key="2">
    <source>
        <dbReference type="Proteomes" id="UP001606300"/>
    </source>
</evidence>
<protein>
    <submittedName>
        <fullName evidence="1">Uncharacterized protein</fullName>
    </submittedName>
</protein>
<reference evidence="1 2" key="1">
    <citation type="submission" date="2024-09" db="EMBL/GenBank/DDBJ databases">
        <title>Novel species of the genus Pelomonas and Roseateles isolated from streams.</title>
        <authorList>
            <person name="Lu H."/>
        </authorList>
    </citation>
    <scope>NUCLEOTIDE SEQUENCE [LARGE SCALE GENOMIC DNA]</scope>
    <source>
        <strain evidence="1 2">DC23W</strain>
    </source>
</reference>
<keyword evidence="2" id="KW-1185">Reference proteome</keyword>
<dbReference type="RefSeq" id="WP_394473285.1">
    <property type="nucleotide sequence ID" value="NZ_JBIGHY010000019.1"/>
</dbReference>
<dbReference type="EMBL" id="JBIGHY010000019">
    <property type="protein sequence ID" value="MFG6417226.1"/>
    <property type="molecule type" value="Genomic_DNA"/>
</dbReference>
<organism evidence="1 2">
    <name type="scientific">Pelomonas dachongensis</name>
    <dbReference type="NCBI Taxonomy" id="3299029"/>
    <lineage>
        <taxon>Bacteria</taxon>
        <taxon>Pseudomonadati</taxon>
        <taxon>Pseudomonadota</taxon>
        <taxon>Betaproteobacteria</taxon>
        <taxon>Burkholderiales</taxon>
        <taxon>Sphaerotilaceae</taxon>
        <taxon>Roseateles</taxon>
    </lineage>
</organism>
<accession>A0ABW7EYJ2</accession>
<gene>
    <name evidence="1" type="ORF">ACG02S_25360</name>
</gene>